<proteinExistence type="predicted"/>
<feature type="compositionally biased region" description="Gly residues" evidence="1">
    <location>
        <begin position="1"/>
        <end position="20"/>
    </location>
</feature>
<protein>
    <submittedName>
        <fullName evidence="2">Uncharacterized protein</fullName>
    </submittedName>
</protein>
<evidence type="ECO:0000313" key="2">
    <source>
        <dbReference type="EMBL" id="CAE0818725.1"/>
    </source>
</evidence>
<accession>A0A7S4LBM8</accession>
<dbReference type="AlphaFoldDB" id="A0A7S4LBM8"/>
<name>A0A7S4LBM8_9EUGL</name>
<dbReference type="EMBL" id="HBJA01085781">
    <property type="protein sequence ID" value="CAE0818725.1"/>
    <property type="molecule type" value="Transcribed_RNA"/>
</dbReference>
<reference evidence="2" key="1">
    <citation type="submission" date="2021-01" db="EMBL/GenBank/DDBJ databases">
        <authorList>
            <person name="Corre E."/>
            <person name="Pelletier E."/>
            <person name="Niang G."/>
            <person name="Scheremetjew M."/>
            <person name="Finn R."/>
            <person name="Kale V."/>
            <person name="Holt S."/>
            <person name="Cochrane G."/>
            <person name="Meng A."/>
            <person name="Brown T."/>
            <person name="Cohen L."/>
        </authorList>
    </citation>
    <scope>NUCLEOTIDE SEQUENCE</scope>
    <source>
        <strain evidence="2">CCMP1594</strain>
    </source>
</reference>
<organism evidence="2">
    <name type="scientific">Eutreptiella gymnastica</name>
    <dbReference type="NCBI Taxonomy" id="73025"/>
    <lineage>
        <taxon>Eukaryota</taxon>
        <taxon>Discoba</taxon>
        <taxon>Euglenozoa</taxon>
        <taxon>Euglenida</taxon>
        <taxon>Spirocuta</taxon>
        <taxon>Euglenophyceae</taxon>
        <taxon>Eutreptiales</taxon>
        <taxon>Eutreptiaceae</taxon>
        <taxon>Eutreptiella</taxon>
    </lineage>
</organism>
<gene>
    <name evidence="2" type="ORF">EGYM00163_LOCUS29893</name>
</gene>
<feature type="compositionally biased region" description="Polar residues" evidence="1">
    <location>
        <begin position="34"/>
        <end position="45"/>
    </location>
</feature>
<feature type="region of interest" description="Disordered" evidence="1">
    <location>
        <begin position="88"/>
        <end position="107"/>
    </location>
</feature>
<feature type="region of interest" description="Disordered" evidence="1">
    <location>
        <begin position="1"/>
        <end position="59"/>
    </location>
</feature>
<evidence type="ECO:0000256" key="1">
    <source>
        <dbReference type="SAM" id="MobiDB-lite"/>
    </source>
</evidence>
<sequence>MSGMVGMPGHGGPPEGGQQGGSLFSDSLFALRNGTGSAYTDSPQHTPDVPPQPMPALNGISGMAFDVRSLSAAPLDGISGSGGAALGPNAHTLLPQPLPPNKPPTGESLTNSALLGVGSSGAASNGYQTLFAPGLQGGSAWPDRKPAMEARATQSQAFGAAHARLDGESDLSGGQDSTQLDEALRIAHASVNYIASNGPGGICSIGMTGPLLNKQPAAPGSAMQYPMRTSAPNMSTAFGNGTLEPGLSRTSPMNNSMAHLQCPKTTYACWPK</sequence>